<accession>A0A6P7MKC2</accession>
<dbReference type="InterPro" id="IPR003591">
    <property type="entry name" value="Leu-rich_rpt_typical-subtyp"/>
</dbReference>
<dbReference type="GeneID" id="114855404"/>
<evidence type="ECO:0000313" key="3">
    <source>
        <dbReference type="Proteomes" id="UP000515150"/>
    </source>
</evidence>
<keyword evidence="2" id="KW-0677">Repeat</keyword>
<dbReference type="OrthoDB" id="676979at2759"/>
<dbReference type="GO" id="GO:0005615">
    <property type="term" value="C:extracellular space"/>
    <property type="evidence" value="ECO:0007669"/>
    <property type="project" value="TreeGrafter"/>
</dbReference>
<gene>
    <name evidence="4" type="primary">zgc:113307</name>
</gene>
<feature type="non-terminal residue" evidence="4">
    <location>
        <position position="1"/>
    </location>
</feature>
<dbReference type="SMART" id="SM00369">
    <property type="entry name" value="LRR_TYP"/>
    <property type="match status" value="8"/>
</dbReference>
<dbReference type="PANTHER" id="PTHR45712">
    <property type="entry name" value="AGAP008170-PA"/>
    <property type="match status" value="1"/>
</dbReference>
<dbReference type="PANTHER" id="PTHR45712:SF17">
    <property type="entry name" value="LUMICAN-LIKE"/>
    <property type="match status" value="1"/>
</dbReference>
<dbReference type="AlphaFoldDB" id="A0A6P7MKC2"/>
<dbReference type="Proteomes" id="UP000515150">
    <property type="component" value="Chromosome 5"/>
</dbReference>
<dbReference type="Gene3D" id="3.80.10.10">
    <property type="entry name" value="Ribonuclease Inhibitor"/>
    <property type="match status" value="3"/>
</dbReference>
<protein>
    <submittedName>
        <fullName evidence="4">Lumican</fullName>
    </submittedName>
</protein>
<dbReference type="PROSITE" id="PS51450">
    <property type="entry name" value="LRR"/>
    <property type="match status" value="2"/>
</dbReference>
<dbReference type="PRINTS" id="PR00019">
    <property type="entry name" value="LEURICHRPT"/>
</dbReference>
<reference evidence="4" key="1">
    <citation type="submission" date="2025-08" db="UniProtKB">
        <authorList>
            <consortium name="RefSeq"/>
        </authorList>
    </citation>
    <scope>IDENTIFICATION</scope>
</reference>
<organism evidence="3 4">
    <name type="scientific">Betta splendens</name>
    <name type="common">Siamese fighting fish</name>
    <dbReference type="NCBI Taxonomy" id="158456"/>
    <lineage>
        <taxon>Eukaryota</taxon>
        <taxon>Metazoa</taxon>
        <taxon>Chordata</taxon>
        <taxon>Craniata</taxon>
        <taxon>Vertebrata</taxon>
        <taxon>Euteleostomi</taxon>
        <taxon>Actinopterygii</taxon>
        <taxon>Neopterygii</taxon>
        <taxon>Teleostei</taxon>
        <taxon>Neoteleostei</taxon>
        <taxon>Acanthomorphata</taxon>
        <taxon>Anabantaria</taxon>
        <taxon>Anabantiformes</taxon>
        <taxon>Anabantoidei</taxon>
        <taxon>Osphronemidae</taxon>
        <taxon>Betta</taxon>
    </lineage>
</organism>
<dbReference type="InParanoid" id="A0A6P7MKC2"/>
<dbReference type="InterPro" id="IPR050333">
    <property type="entry name" value="SLRP"/>
</dbReference>
<proteinExistence type="predicted"/>
<evidence type="ECO:0000313" key="4">
    <source>
        <dbReference type="RefSeq" id="XP_029006389.2"/>
    </source>
</evidence>
<dbReference type="RefSeq" id="XP_029006389.2">
    <property type="nucleotide sequence ID" value="XM_029150556.2"/>
</dbReference>
<name>A0A6P7MKC2_BETSP</name>
<dbReference type="InterPro" id="IPR001611">
    <property type="entry name" value="Leu-rich_rpt"/>
</dbReference>
<dbReference type="KEGG" id="bspl:114855404"/>
<sequence>SGCVCTAREREERGEQHVPLSRLALSPLDPSHVFSNLSPCFAGSLSLRPCAPCVPPHLLTSFLSTWPTALYCDHGGLAHIPARLPDRTQYLFLQGNNISSLSSSVLGNITGLRWLILDHNQLEGDGLDRAALQNHTRLRHLFANHNKLSSVPSALPSGLRQLRLAHNRISSIGPGAFQNLRNLTLLLLQGNRLKSIAEGDLKGLVRLNMLDLSRNMFSTVPSHLPPSIQQLYLSNNSLSALSKDSFASLLNLKFLRLSHCGLQSRSVHEQSLNLSSLVELDLSYNRLTAIPTVPTSLQYLYMEANEVQGGVNTHKLRMHSHPQWKRQMWN</sequence>
<evidence type="ECO:0000256" key="2">
    <source>
        <dbReference type="ARBA" id="ARBA00022737"/>
    </source>
</evidence>
<dbReference type="InterPro" id="IPR032675">
    <property type="entry name" value="LRR_dom_sf"/>
</dbReference>
<dbReference type="Pfam" id="PF13855">
    <property type="entry name" value="LRR_8"/>
    <property type="match status" value="1"/>
</dbReference>
<dbReference type="SUPFAM" id="SSF52058">
    <property type="entry name" value="L domain-like"/>
    <property type="match status" value="1"/>
</dbReference>
<keyword evidence="1" id="KW-0433">Leucine-rich repeat</keyword>
<dbReference type="SMART" id="SM00364">
    <property type="entry name" value="LRR_BAC"/>
    <property type="match status" value="4"/>
</dbReference>
<keyword evidence="3" id="KW-1185">Reference proteome</keyword>
<evidence type="ECO:0000256" key="1">
    <source>
        <dbReference type="ARBA" id="ARBA00022614"/>
    </source>
</evidence>
<dbReference type="Pfam" id="PF00560">
    <property type="entry name" value="LRR_1"/>
    <property type="match status" value="2"/>
</dbReference>